<organism evidence="1 2">
    <name type="scientific">Venturia effusa</name>
    <dbReference type="NCBI Taxonomy" id="50376"/>
    <lineage>
        <taxon>Eukaryota</taxon>
        <taxon>Fungi</taxon>
        <taxon>Dikarya</taxon>
        <taxon>Ascomycota</taxon>
        <taxon>Pezizomycotina</taxon>
        <taxon>Dothideomycetes</taxon>
        <taxon>Pleosporomycetidae</taxon>
        <taxon>Venturiales</taxon>
        <taxon>Venturiaceae</taxon>
        <taxon>Venturia</taxon>
    </lineage>
</organism>
<evidence type="ECO:0000313" key="2">
    <source>
        <dbReference type="Proteomes" id="UP000316270"/>
    </source>
</evidence>
<keyword evidence="2" id="KW-1185">Reference proteome</keyword>
<dbReference type="PANTHER" id="PTHR42100:SF1">
    <property type="entry name" value="OXIDOREDUCTASE 178 KDA SUBUNIT, PUTATIVE (AFU_ORTHOLOGUE AFUA_8G04320)-RELATED"/>
    <property type="match status" value="1"/>
</dbReference>
<dbReference type="PANTHER" id="PTHR42100">
    <property type="entry name" value="OXIDOREDUCTASE 178 KDA SUBUNIT, PUTATIVE (AFU_ORTHOLOGUE AFUA_8G04320)-RELATED"/>
    <property type="match status" value="1"/>
</dbReference>
<dbReference type="AlphaFoldDB" id="A0A517KXM9"/>
<accession>A0A517KXM9</accession>
<dbReference type="GO" id="GO:0005739">
    <property type="term" value="C:mitochondrion"/>
    <property type="evidence" value="ECO:0007669"/>
    <property type="project" value="InterPro"/>
</dbReference>
<dbReference type="Proteomes" id="UP000316270">
    <property type="component" value="Chromosome 1"/>
</dbReference>
<evidence type="ECO:0000313" key="1">
    <source>
        <dbReference type="EMBL" id="QDS68132.1"/>
    </source>
</evidence>
<dbReference type="STRING" id="50376.A0A517KXM9"/>
<sequence length="181" mass="20735">MALSRRTALQTSRALLRTSQRRSASHHAHDHHAAPVNEPLGAGFYLSVGSIPTAYVVYTLSRPSKDGEESWITRQIRSYDTWLEVDKARNELHTKMVEQAGFDRLLLISSNNPNAPRTVDLRFQEQFNTGSPYNVPAGQGSINLDRVIEFYKKKNEEQEADRVKWADFRQKNVPLYYSREG</sequence>
<dbReference type="EMBL" id="CP042185">
    <property type="protein sequence ID" value="QDS68132.1"/>
    <property type="molecule type" value="Genomic_DNA"/>
</dbReference>
<reference evidence="1 2" key="1">
    <citation type="submission" date="2019-07" db="EMBL/GenBank/DDBJ databases">
        <title>Finished genome of Venturia effusa.</title>
        <authorList>
            <person name="Young C.A."/>
            <person name="Cox M.P."/>
            <person name="Ganley A.R.D."/>
            <person name="David W.J."/>
        </authorList>
    </citation>
    <scope>NUCLEOTIDE SEQUENCE [LARGE SCALE GENOMIC DNA]</scope>
    <source>
        <strain evidence="2">albino</strain>
    </source>
</reference>
<protein>
    <submittedName>
        <fullName evidence="1">Uncharacterized protein</fullName>
    </submittedName>
</protein>
<dbReference type="InterPro" id="IPR034444">
    <property type="entry name" value="Nuo17.8"/>
</dbReference>
<gene>
    <name evidence="1" type="ORF">FKW77_010269</name>
</gene>
<name>A0A517KXM9_9PEZI</name>
<proteinExistence type="predicted"/>
<dbReference type="OrthoDB" id="2120038at2759"/>